<dbReference type="RefSeq" id="WP_342742610.1">
    <property type="nucleotide sequence ID" value="NZ_FOAG01000010.1"/>
</dbReference>
<dbReference type="AlphaFoldDB" id="A0A1H7UI95"/>
<feature type="signal peptide" evidence="2">
    <location>
        <begin position="1"/>
        <end position="25"/>
    </location>
</feature>
<gene>
    <name evidence="3" type="ORF">SAMN05443999_11079</name>
</gene>
<dbReference type="Proteomes" id="UP000199582">
    <property type="component" value="Unassembled WGS sequence"/>
</dbReference>
<name>A0A1H7UI95_9RHOB</name>
<feature type="chain" id="PRO_5009299835" description="DUF2946 domain-containing protein" evidence="2">
    <location>
        <begin position="26"/>
        <end position="115"/>
    </location>
</feature>
<feature type="region of interest" description="Disordered" evidence="1">
    <location>
        <begin position="96"/>
        <end position="115"/>
    </location>
</feature>
<keyword evidence="2" id="KW-0732">Signal</keyword>
<organism evidence="3 4">
    <name type="scientific">Roseovarius azorensis</name>
    <dbReference type="NCBI Taxonomy" id="1287727"/>
    <lineage>
        <taxon>Bacteria</taxon>
        <taxon>Pseudomonadati</taxon>
        <taxon>Pseudomonadota</taxon>
        <taxon>Alphaproteobacteria</taxon>
        <taxon>Rhodobacterales</taxon>
        <taxon>Roseobacteraceae</taxon>
        <taxon>Roseovarius</taxon>
    </lineage>
</organism>
<evidence type="ECO:0000256" key="2">
    <source>
        <dbReference type="SAM" id="SignalP"/>
    </source>
</evidence>
<dbReference type="EMBL" id="FOAG01000010">
    <property type="protein sequence ID" value="SEL95987.1"/>
    <property type="molecule type" value="Genomic_DNA"/>
</dbReference>
<evidence type="ECO:0000256" key="1">
    <source>
        <dbReference type="SAM" id="MobiDB-lite"/>
    </source>
</evidence>
<evidence type="ECO:0000313" key="3">
    <source>
        <dbReference type="EMBL" id="SEL95987.1"/>
    </source>
</evidence>
<sequence>MMITRHSLTALGLCLFLALTSQTLAVARGAAQPVGHIVLCTGTGPVSVAVDATGQPTGTPHICPDCMLGLFGEAPAAPDAAHRAAATAAPRLTGITRRPAGSEYPAFTARAPPAV</sequence>
<evidence type="ECO:0008006" key="5">
    <source>
        <dbReference type="Google" id="ProtNLM"/>
    </source>
</evidence>
<accession>A0A1H7UI95</accession>
<proteinExistence type="predicted"/>
<evidence type="ECO:0000313" key="4">
    <source>
        <dbReference type="Proteomes" id="UP000199582"/>
    </source>
</evidence>
<keyword evidence="4" id="KW-1185">Reference proteome</keyword>
<dbReference type="STRING" id="1287727.SAMN05443999_11079"/>
<reference evidence="3 4" key="1">
    <citation type="submission" date="2016-10" db="EMBL/GenBank/DDBJ databases">
        <authorList>
            <person name="de Groot N.N."/>
        </authorList>
    </citation>
    <scope>NUCLEOTIDE SEQUENCE [LARGE SCALE GENOMIC DNA]</scope>
    <source>
        <strain evidence="3 4">DSM 100674</strain>
    </source>
</reference>
<protein>
    <recommendedName>
        <fullName evidence="5">DUF2946 domain-containing protein</fullName>
    </recommendedName>
</protein>